<dbReference type="Pfam" id="PF04397">
    <property type="entry name" value="LytTR"/>
    <property type="match status" value="1"/>
</dbReference>
<proteinExistence type="predicted"/>
<evidence type="ECO:0000256" key="1">
    <source>
        <dbReference type="PROSITE-ProRule" id="PRU00169"/>
    </source>
</evidence>
<dbReference type="SMART" id="SM00850">
    <property type="entry name" value="LytTR"/>
    <property type="match status" value="1"/>
</dbReference>
<dbReference type="RefSeq" id="WP_066754117.1">
    <property type="nucleotide sequence ID" value="NZ_JBHUMB010000005.1"/>
</dbReference>
<dbReference type="InterPro" id="IPR001789">
    <property type="entry name" value="Sig_transdc_resp-reg_receiver"/>
</dbReference>
<gene>
    <name evidence="3" type="ORF">ACFSQ6_03335</name>
</gene>
<evidence type="ECO:0000259" key="2">
    <source>
        <dbReference type="PROSITE" id="PS50110"/>
    </source>
</evidence>
<dbReference type="PROSITE" id="PS50110">
    <property type="entry name" value="RESPONSE_REGULATORY"/>
    <property type="match status" value="1"/>
</dbReference>
<dbReference type="SUPFAM" id="SSF52172">
    <property type="entry name" value="CheY-like"/>
    <property type="match status" value="1"/>
</dbReference>
<protein>
    <submittedName>
        <fullName evidence="3">LytR/AlgR family response regulator transcription factor</fullName>
    </submittedName>
</protein>
<dbReference type="Gene3D" id="3.40.50.2300">
    <property type="match status" value="1"/>
</dbReference>
<reference evidence="4" key="1">
    <citation type="journal article" date="2019" name="Int. J. Syst. Evol. Microbiol.">
        <title>The Global Catalogue of Microorganisms (GCM) 10K type strain sequencing project: providing services to taxonomists for standard genome sequencing and annotation.</title>
        <authorList>
            <consortium name="The Broad Institute Genomics Platform"/>
            <consortium name="The Broad Institute Genome Sequencing Center for Infectious Disease"/>
            <person name="Wu L."/>
            <person name="Ma J."/>
        </authorList>
    </citation>
    <scope>NUCLEOTIDE SEQUENCE [LARGE SCALE GENOMIC DNA]</scope>
    <source>
        <strain evidence="4">KCTC 42247</strain>
    </source>
</reference>
<organism evidence="3 4">
    <name type="scientific">Sphingobacterium populi</name>
    <dbReference type="NCBI Taxonomy" id="1812824"/>
    <lineage>
        <taxon>Bacteria</taxon>
        <taxon>Pseudomonadati</taxon>
        <taxon>Bacteroidota</taxon>
        <taxon>Sphingobacteriia</taxon>
        <taxon>Sphingobacteriales</taxon>
        <taxon>Sphingobacteriaceae</taxon>
        <taxon>Sphingobacterium</taxon>
    </lineage>
</organism>
<dbReference type="Pfam" id="PF00072">
    <property type="entry name" value="Response_reg"/>
    <property type="match status" value="1"/>
</dbReference>
<dbReference type="InterPro" id="IPR011006">
    <property type="entry name" value="CheY-like_superfamily"/>
</dbReference>
<feature type="domain" description="Response regulatory" evidence="2">
    <location>
        <begin position="5"/>
        <end position="117"/>
    </location>
</feature>
<dbReference type="SUPFAM" id="SSF116965">
    <property type="entry name" value="Hypothetical protein MPN330"/>
    <property type="match status" value="1"/>
</dbReference>
<dbReference type="InterPro" id="IPR007492">
    <property type="entry name" value="LytTR_DNA-bd_dom"/>
</dbReference>
<evidence type="ECO:0000313" key="4">
    <source>
        <dbReference type="Proteomes" id="UP001597418"/>
    </source>
</evidence>
<keyword evidence="1" id="KW-0597">Phosphoprotein</keyword>
<keyword evidence="4" id="KW-1185">Reference proteome</keyword>
<dbReference type="Gene3D" id="2.40.50.1020">
    <property type="entry name" value="LytTr DNA-binding domain"/>
    <property type="match status" value="1"/>
</dbReference>
<accession>A0ABW5UCB9</accession>
<evidence type="ECO:0000313" key="3">
    <source>
        <dbReference type="EMBL" id="MFD2742419.1"/>
    </source>
</evidence>
<dbReference type="Proteomes" id="UP001597418">
    <property type="component" value="Unassembled WGS sequence"/>
</dbReference>
<comment type="caution">
    <text evidence="3">The sequence shown here is derived from an EMBL/GenBank/DDBJ whole genome shotgun (WGS) entry which is preliminary data.</text>
</comment>
<feature type="modified residue" description="4-aspartylphosphate" evidence="1">
    <location>
        <position position="56"/>
    </location>
</feature>
<dbReference type="EMBL" id="JBHUMB010000005">
    <property type="protein sequence ID" value="MFD2742419.1"/>
    <property type="molecule type" value="Genomic_DNA"/>
</dbReference>
<name>A0ABW5UCB9_9SPHI</name>
<sequence>MRKYHTVIIDDQQASIDHLLDLSKHIDYIEIIGTFQDPFKAQSFLRRNRVDFIILDIELRNFDGFEFLSTLPNPRIPTILYTAHSKYEDRGYDLTLVDVLLKPVSSSRFKGALRRVNNELKDNLLPDSSLEELCDYFQVRGPGKFERQLVWYKNVLYIESIDNKVLIHQIGFDKPLVSNMPLRNIIDMLPRTWFLQCHKSYIFNINFFKKYHNKSVHLTVNKVQLPVGDRKVFKRFDHFLEDENKLC</sequence>
<dbReference type="SMART" id="SM00448">
    <property type="entry name" value="REC"/>
    <property type="match status" value="1"/>
</dbReference>